<accession>A0ABT9RY31</accession>
<protein>
    <submittedName>
        <fullName evidence="1">Uncharacterized protein</fullName>
    </submittedName>
</protein>
<name>A0ABT9RY31_9MICC</name>
<dbReference type="EMBL" id="JAUSRE010000023">
    <property type="protein sequence ID" value="MDP9890160.1"/>
    <property type="molecule type" value="Genomic_DNA"/>
</dbReference>
<evidence type="ECO:0000313" key="1">
    <source>
        <dbReference type="EMBL" id="MDP9890160.1"/>
    </source>
</evidence>
<reference evidence="1 2" key="1">
    <citation type="submission" date="2023-07" db="EMBL/GenBank/DDBJ databases">
        <title>Sorghum-associated microbial communities from plants grown in Nebraska, USA.</title>
        <authorList>
            <person name="Schachtman D."/>
        </authorList>
    </citation>
    <scope>NUCLEOTIDE SEQUENCE [LARGE SCALE GENOMIC DNA]</scope>
    <source>
        <strain evidence="1 2">CC222</strain>
    </source>
</reference>
<dbReference type="Proteomes" id="UP001226577">
    <property type="component" value="Unassembled WGS sequence"/>
</dbReference>
<proteinExistence type="predicted"/>
<gene>
    <name evidence="1" type="ORF">J2X98_003772</name>
</gene>
<sequence>MRERKAPPTPLVDVPAGAGISRSSRGRLLHLRREKPTAQLVGESRLGEMAEFSLRPPGSGQTYRSADQTSRLTWNILYRHGCSAAILPGHFLAPTRATTTGNLPHPAAPRIQDG</sequence>
<evidence type="ECO:0000313" key="2">
    <source>
        <dbReference type="Proteomes" id="UP001226577"/>
    </source>
</evidence>
<keyword evidence="2" id="KW-1185">Reference proteome</keyword>
<organism evidence="1 2">
    <name type="scientific">Pseudarthrobacter enclensis</name>
    <dbReference type="NCBI Taxonomy" id="993070"/>
    <lineage>
        <taxon>Bacteria</taxon>
        <taxon>Bacillati</taxon>
        <taxon>Actinomycetota</taxon>
        <taxon>Actinomycetes</taxon>
        <taxon>Micrococcales</taxon>
        <taxon>Micrococcaceae</taxon>
        <taxon>Pseudarthrobacter</taxon>
    </lineage>
</organism>
<comment type="caution">
    <text evidence="1">The sequence shown here is derived from an EMBL/GenBank/DDBJ whole genome shotgun (WGS) entry which is preliminary data.</text>
</comment>